<sequence>MKRLNLRQPFSTNHNDPTISFDPGGYMRANKIFAFTCCLLIAGCAGSEKKEVAKPAVMPPPQVTRAWLDEYEPKLREAVKGSHFEFERRENLLVVTAPVQGSFNPDRPHMLLPVSLGPITRVAKLLESDEDVAVVVLGHADSSGDDAQNRDLSQQRARAVTSIFRLSGLKQNRLQVMGLGSDAPRAANDSAAGRALNRRVEILLTSRDTMQGLIAKYSQPAKAELKDAPKVAAADQGKVSKSE</sequence>
<reference evidence="5 6" key="1">
    <citation type="submission" date="2018-06" db="EMBL/GenBank/DDBJ databases">
        <authorList>
            <consortium name="Pathogen Informatics"/>
            <person name="Doyle S."/>
        </authorList>
    </citation>
    <scope>NUCLEOTIDE SEQUENCE [LARGE SCALE GENOMIC DNA]</scope>
    <source>
        <strain evidence="3 6">NCTC10692</strain>
        <strain evidence="4 5">NCTC10860</strain>
    </source>
</reference>
<accession>A0A061CUL7</accession>
<dbReference type="EMBL" id="UGUV01000002">
    <property type="protein sequence ID" value="SUD52567.1"/>
    <property type="molecule type" value="Genomic_DNA"/>
</dbReference>
<dbReference type="CDD" id="cd07185">
    <property type="entry name" value="OmpA_C-like"/>
    <property type="match status" value="1"/>
</dbReference>
<accession>A0A379JVB9</accession>
<evidence type="ECO:0000313" key="3">
    <source>
        <dbReference type="EMBL" id="SUD52567.1"/>
    </source>
</evidence>
<proteinExistence type="predicted"/>
<gene>
    <name evidence="3" type="primary">yiaD_3</name>
    <name evidence="4" type="synonym">yiaD_5</name>
    <name evidence="3" type="ORF">NCTC10692_03053</name>
    <name evidence="4" type="ORF">NCTC10860_03474</name>
</gene>
<dbReference type="PANTHER" id="PTHR30329">
    <property type="entry name" value="STATOR ELEMENT OF FLAGELLAR MOTOR COMPLEX"/>
    <property type="match status" value="1"/>
</dbReference>
<name>A0A061CUL7_ECTOL</name>
<dbReference type="Proteomes" id="UP000254084">
    <property type="component" value="Unassembled WGS sequence"/>
</dbReference>
<dbReference type="PANTHER" id="PTHR30329:SF20">
    <property type="entry name" value="EXPORTED PROTEIN"/>
    <property type="match status" value="1"/>
</dbReference>
<feature type="domain" description="OmpA-like" evidence="2">
    <location>
        <begin position="90"/>
        <end position="208"/>
    </location>
</feature>
<dbReference type="EMBL" id="UGUW01000004">
    <property type="protein sequence ID" value="SUD61106.1"/>
    <property type="molecule type" value="Genomic_DNA"/>
</dbReference>
<dbReference type="PROSITE" id="PS51123">
    <property type="entry name" value="OMPA_2"/>
    <property type="match status" value="1"/>
</dbReference>
<dbReference type="InterPro" id="IPR036737">
    <property type="entry name" value="OmpA-like_sf"/>
</dbReference>
<evidence type="ECO:0000313" key="5">
    <source>
        <dbReference type="Proteomes" id="UP000254084"/>
    </source>
</evidence>
<organism evidence="3 6">
    <name type="scientific">Ectopseudomonas oleovorans</name>
    <name type="common">Pseudomonas oleovorans</name>
    <dbReference type="NCBI Taxonomy" id="301"/>
    <lineage>
        <taxon>Bacteria</taxon>
        <taxon>Pseudomonadati</taxon>
        <taxon>Pseudomonadota</taxon>
        <taxon>Gammaproteobacteria</taxon>
        <taxon>Pseudomonadales</taxon>
        <taxon>Pseudomonadaceae</taxon>
        <taxon>Ectopseudomonas</taxon>
    </lineage>
</organism>
<evidence type="ECO:0000313" key="4">
    <source>
        <dbReference type="EMBL" id="SUD61106.1"/>
    </source>
</evidence>
<keyword evidence="1" id="KW-0472">Membrane</keyword>
<dbReference type="InterPro" id="IPR050330">
    <property type="entry name" value="Bact_OuterMem_StrucFunc"/>
</dbReference>
<evidence type="ECO:0000313" key="6">
    <source>
        <dbReference type="Proteomes" id="UP000255303"/>
    </source>
</evidence>
<dbReference type="GO" id="GO:0016020">
    <property type="term" value="C:membrane"/>
    <property type="evidence" value="ECO:0007669"/>
    <property type="project" value="UniProtKB-UniRule"/>
</dbReference>
<dbReference type="Proteomes" id="UP000255303">
    <property type="component" value="Unassembled WGS sequence"/>
</dbReference>
<evidence type="ECO:0000256" key="1">
    <source>
        <dbReference type="PROSITE-ProRule" id="PRU00473"/>
    </source>
</evidence>
<dbReference type="Gene3D" id="3.30.1330.60">
    <property type="entry name" value="OmpA-like domain"/>
    <property type="match status" value="1"/>
</dbReference>
<dbReference type="AlphaFoldDB" id="A0A061CUL7"/>
<dbReference type="SUPFAM" id="SSF103088">
    <property type="entry name" value="OmpA-like"/>
    <property type="match status" value="1"/>
</dbReference>
<dbReference type="Pfam" id="PF00691">
    <property type="entry name" value="OmpA"/>
    <property type="match status" value="1"/>
</dbReference>
<evidence type="ECO:0000259" key="2">
    <source>
        <dbReference type="PROSITE" id="PS51123"/>
    </source>
</evidence>
<dbReference type="InterPro" id="IPR006665">
    <property type="entry name" value="OmpA-like"/>
</dbReference>
<protein>
    <submittedName>
        <fullName evidence="3">OmpA/MotB domain-containing protein</fullName>
    </submittedName>
</protein>